<proteinExistence type="predicted"/>
<name>A0ABD5T7H9_9EURY</name>
<gene>
    <name evidence="1" type="ORF">ACFQDD_08375</name>
</gene>
<evidence type="ECO:0000313" key="2">
    <source>
        <dbReference type="Proteomes" id="UP001596274"/>
    </source>
</evidence>
<dbReference type="Proteomes" id="UP001596274">
    <property type="component" value="Unassembled WGS sequence"/>
</dbReference>
<reference evidence="1 2" key="1">
    <citation type="journal article" date="2019" name="Int. J. Syst. Evol. Microbiol.">
        <title>The Global Catalogue of Microorganisms (GCM) 10K type strain sequencing project: providing services to taxonomists for standard genome sequencing and annotation.</title>
        <authorList>
            <consortium name="The Broad Institute Genomics Platform"/>
            <consortium name="The Broad Institute Genome Sequencing Center for Infectious Disease"/>
            <person name="Wu L."/>
            <person name="Ma J."/>
        </authorList>
    </citation>
    <scope>NUCLEOTIDE SEQUENCE [LARGE SCALE GENOMIC DNA]</scope>
    <source>
        <strain evidence="1 2">PJ61</strain>
    </source>
</reference>
<accession>A0ABD5T7H9</accession>
<sequence length="57" mass="6262">RTRIRSGLDAGGDLRDWDLPDREFHVESAAAEPNRYTTAVVIAAYGESEPILSATDE</sequence>
<protein>
    <submittedName>
        <fullName evidence="1">Pyruvoyl-dependent arginine decarboxylase subunit alpha</fullName>
    </submittedName>
</protein>
<comment type="caution">
    <text evidence="1">The sequence shown here is derived from an EMBL/GenBank/DDBJ whole genome shotgun (WGS) entry which is preliminary data.</text>
</comment>
<dbReference type="EMBL" id="JBHSWT010000413">
    <property type="protein sequence ID" value="MFC6771528.1"/>
    <property type="molecule type" value="Genomic_DNA"/>
</dbReference>
<keyword evidence="2" id="KW-1185">Reference proteome</keyword>
<evidence type="ECO:0000313" key="1">
    <source>
        <dbReference type="EMBL" id="MFC6771528.1"/>
    </source>
</evidence>
<organism evidence="1 2">
    <name type="scientific">Halorubrum pallidum</name>
    <dbReference type="NCBI Taxonomy" id="1526114"/>
    <lineage>
        <taxon>Archaea</taxon>
        <taxon>Methanobacteriati</taxon>
        <taxon>Methanobacteriota</taxon>
        <taxon>Stenosarchaea group</taxon>
        <taxon>Halobacteria</taxon>
        <taxon>Halobacteriales</taxon>
        <taxon>Haloferacaceae</taxon>
        <taxon>Halorubrum</taxon>
    </lineage>
</organism>
<feature type="non-terminal residue" evidence="1">
    <location>
        <position position="1"/>
    </location>
</feature>
<dbReference type="AlphaFoldDB" id="A0ABD5T7H9"/>